<protein>
    <submittedName>
        <fullName evidence="1">Uncharacterized protein</fullName>
    </submittedName>
</protein>
<sequence>MAALIAGNVSVKPEHTLYDGVVTTRASAPTSSSCSRGGDQEATPSRYPNEDILSEVADENDVSDGSCSQPPPPSKLLRVCKAANNDIS</sequence>
<organism evidence="1 2">
    <name type="scientific">Peronosclerospora sorghi</name>
    <dbReference type="NCBI Taxonomy" id="230839"/>
    <lineage>
        <taxon>Eukaryota</taxon>
        <taxon>Sar</taxon>
        <taxon>Stramenopiles</taxon>
        <taxon>Oomycota</taxon>
        <taxon>Peronosporomycetes</taxon>
        <taxon>Peronosporales</taxon>
        <taxon>Peronosporaceae</taxon>
        <taxon>Peronosclerospora</taxon>
    </lineage>
</organism>
<reference evidence="1 2" key="1">
    <citation type="journal article" date="2022" name="bioRxiv">
        <title>The genome of the oomycete Peronosclerospora sorghi, a cosmopolitan pathogen of maize and sorghum, is inflated with dispersed pseudogenes.</title>
        <authorList>
            <person name="Fletcher K."/>
            <person name="Martin F."/>
            <person name="Isakeit T."/>
            <person name="Cavanaugh K."/>
            <person name="Magill C."/>
            <person name="Michelmore R."/>
        </authorList>
    </citation>
    <scope>NUCLEOTIDE SEQUENCE [LARGE SCALE GENOMIC DNA]</scope>
    <source>
        <strain evidence="1">P6</strain>
    </source>
</reference>
<proteinExistence type="predicted"/>
<evidence type="ECO:0000313" key="2">
    <source>
        <dbReference type="Proteomes" id="UP001163321"/>
    </source>
</evidence>
<name>A0ACC0W4Q1_9STRA</name>
<evidence type="ECO:0000313" key="1">
    <source>
        <dbReference type="EMBL" id="KAI9913437.1"/>
    </source>
</evidence>
<gene>
    <name evidence="1" type="ORF">PsorP6_006528</name>
</gene>
<keyword evidence="2" id="KW-1185">Reference proteome</keyword>
<dbReference type="EMBL" id="CM047583">
    <property type="protein sequence ID" value="KAI9913437.1"/>
    <property type="molecule type" value="Genomic_DNA"/>
</dbReference>
<comment type="caution">
    <text evidence="1">The sequence shown here is derived from an EMBL/GenBank/DDBJ whole genome shotgun (WGS) entry which is preliminary data.</text>
</comment>
<accession>A0ACC0W4Q1</accession>
<dbReference type="Proteomes" id="UP001163321">
    <property type="component" value="Chromosome 4"/>
</dbReference>